<organism evidence="1 2">
    <name type="scientific">Enterococcus raffinosus</name>
    <dbReference type="NCBI Taxonomy" id="71452"/>
    <lineage>
        <taxon>Bacteria</taxon>
        <taxon>Bacillati</taxon>
        <taxon>Bacillota</taxon>
        <taxon>Bacilli</taxon>
        <taxon>Lactobacillales</taxon>
        <taxon>Enterococcaceae</taxon>
        <taxon>Enterococcus</taxon>
    </lineage>
</organism>
<evidence type="ECO:0000313" key="2">
    <source>
        <dbReference type="Proteomes" id="UP001249240"/>
    </source>
</evidence>
<comment type="caution">
    <text evidence="1">The sequence shown here is derived from an EMBL/GenBank/DDBJ whole genome shotgun (WGS) entry which is preliminary data.</text>
</comment>
<proteinExistence type="predicted"/>
<dbReference type="RefSeq" id="WP_311807290.1">
    <property type="nucleotide sequence ID" value="NZ_JARPXM010000007.1"/>
</dbReference>
<protein>
    <recommendedName>
        <fullName evidence="3">Phage protein</fullName>
    </recommendedName>
</protein>
<reference evidence="1" key="1">
    <citation type="submission" date="2023-03" db="EMBL/GenBank/DDBJ databases">
        <authorList>
            <person name="Shen W."/>
            <person name="Cai J."/>
        </authorList>
    </citation>
    <scope>NUCLEOTIDE SEQUENCE</scope>
    <source>
        <strain evidence="1">B646-2</strain>
    </source>
</reference>
<sequence length="139" mass="15823">MTKQERLKKANDFIKLIASTGRKFFNYEENGGSIGRFELRSGRTYFIDGYTNKSIYAYENHYFGNSFTEGGTMQALVLDIAEFIRTGKPTNAKSGYGGIYCDYWGYPSQDMATIQQRAKEIGFTAGLEEDLDRHGYIVE</sequence>
<evidence type="ECO:0008006" key="3">
    <source>
        <dbReference type="Google" id="ProtNLM"/>
    </source>
</evidence>
<name>A0AAW8STS5_9ENTE</name>
<evidence type="ECO:0000313" key="1">
    <source>
        <dbReference type="EMBL" id="MDT2538235.1"/>
    </source>
</evidence>
<gene>
    <name evidence="1" type="ORF">P7D78_08870</name>
</gene>
<accession>A0AAW8STS5</accession>
<dbReference type="EMBL" id="JARPXM010000007">
    <property type="protein sequence ID" value="MDT2538235.1"/>
    <property type="molecule type" value="Genomic_DNA"/>
</dbReference>
<dbReference type="AlphaFoldDB" id="A0AAW8STS5"/>
<dbReference type="Proteomes" id="UP001249240">
    <property type="component" value="Unassembled WGS sequence"/>
</dbReference>